<dbReference type="RefSeq" id="WP_195870547.1">
    <property type="nucleotide sequence ID" value="NZ_JADOET010000003.1"/>
</dbReference>
<sequence>MLRLCSILIGEEYKYTNRFQPSSKRKILLLGTSMMIPVILWFLTAFLSSKNLMDNGLTISLITGFIAALIIYLIERSIVLSNGGWPIAIFRILLGFAIASMGAIALDLVIFKSDVDNKVNTFKGIYLDSIHNHLENKYHKDLEDKRNLLKTTFINYQNAEMNYKDEMQGKEGNSSGLAGNGSISNKLENIMDVAHATYLKQGNTVKVFESNKILKIEEALNEAESKFNPNGLLIRIKALNELVQEDSNLSKIYWLFTGLLFLMEFIVIIIKLVSRKSIDEEVELFRDEVTLTKLQQYRSILQGNNHSLENLPKIMKANKLLGGD</sequence>
<feature type="transmembrane region" description="Helical" evidence="1">
    <location>
        <begin position="27"/>
        <end position="49"/>
    </location>
</feature>
<evidence type="ECO:0000313" key="2">
    <source>
        <dbReference type="EMBL" id="MBF8149264.1"/>
    </source>
</evidence>
<proteinExistence type="predicted"/>
<dbReference type="EMBL" id="JADOET010000003">
    <property type="protein sequence ID" value="MBF8149264.1"/>
    <property type="molecule type" value="Genomic_DNA"/>
</dbReference>
<feature type="transmembrane region" description="Helical" evidence="1">
    <location>
        <begin position="86"/>
        <end position="111"/>
    </location>
</feature>
<dbReference type="Pfam" id="PF14362">
    <property type="entry name" value="DUF4407"/>
    <property type="match status" value="1"/>
</dbReference>
<evidence type="ECO:0000256" key="1">
    <source>
        <dbReference type="SAM" id="Phobius"/>
    </source>
</evidence>
<name>A0ABS0EFN5_9FLAO</name>
<keyword evidence="1" id="KW-0812">Transmembrane</keyword>
<accession>A0ABS0EFN5</accession>
<evidence type="ECO:0000313" key="3">
    <source>
        <dbReference type="Proteomes" id="UP000611215"/>
    </source>
</evidence>
<dbReference type="Proteomes" id="UP000611215">
    <property type="component" value="Unassembled WGS sequence"/>
</dbReference>
<reference evidence="2 3" key="1">
    <citation type="submission" date="2020-11" db="EMBL/GenBank/DDBJ databases">
        <title>Winogradskyella marina sp. nov., isolated from marine sediment.</title>
        <authorList>
            <person name="Bo J."/>
            <person name="Wang S."/>
            <person name="Song X."/>
            <person name="Du Z."/>
        </authorList>
    </citation>
    <scope>NUCLEOTIDE SEQUENCE [LARGE SCALE GENOMIC DNA]</scope>
    <source>
        <strain evidence="2 3">F6397</strain>
    </source>
</reference>
<feature type="transmembrane region" description="Helical" evidence="1">
    <location>
        <begin position="55"/>
        <end position="74"/>
    </location>
</feature>
<comment type="caution">
    <text evidence="2">The sequence shown here is derived from an EMBL/GenBank/DDBJ whole genome shotgun (WGS) entry which is preliminary data.</text>
</comment>
<feature type="transmembrane region" description="Helical" evidence="1">
    <location>
        <begin position="252"/>
        <end position="273"/>
    </location>
</feature>
<protein>
    <submittedName>
        <fullName evidence="2">DUF4407 domain-containing protein</fullName>
    </submittedName>
</protein>
<gene>
    <name evidence="2" type="ORF">ITJ86_05115</name>
</gene>
<keyword evidence="3" id="KW-1185">Reference proteome</keyword>
<keyword evidence="1" id="KW-1133">Transmembrane helix</keyword>
<dbReference type="InterPro" id="IPR025519">
    <property type="entry name" value="DUF4407"/>
</dbReference>
<organism evidence="2 3">
    <name type="scientific">Winogradskyella marina</name>
    <dbReference type="NCBI Taxonomy" id="2785530"/>
    <lineage>
        <taxon>Bacteria</taxon>
        <taxon>Pseudomonadati</taxon>
        <taxon>Bacteroidota</taxon>
        <taxon>Flavobacteriia</taxon>
        <taxon>Flavobacteriales</taxon>
        <taxon>Flavobacteriaceae</taxon>
        <taxon>Winogradskyella</taxon>
    </lineage>
</organism>
<keyword evidence="1" id="KW-0472">Membrane</keyword>